<dbReference type="InterPro" id="IPR004044">
    <property type="entry name" value="KH_dom_type_2"/>
</dbReference>
<dbReference type="PANTHER" id="PTHR11760">
    <property type="entry name" value="30S/40S RIBOSOMAL PROTEIN S3"/>
    <property type="match status" value="1"/>
</dbReference>
<evidence type="ECO:0000256" key="5">
    <source>
        <dbReference type="ARBA" id="ARBA00023274"/>
    </source>
</evidence>
<accession>U3GQC5</accession>
<dbReference type="InterPro" id="IPR005704">
    <property type="entry name" value="Ribosomal_uS3_bac-typ"/>
</dbReference>
<sequence length="226" mass="25425">MNYRPKGGLVGQKIDPIGFRVGHFLPWKSRWFASDSVYKNFLIEDIKIRKSLMERLKLAGVTNVEIERLPKSMVIIVNVARPGVVIGRGGSGIEELKKHIVKIITDVRGKKPKDLKIDLKVSEVRNTETSAYLVAGRIAADLERRMPHRRVVSKAMERVMQSGGKGIKIVLGGRIQGADIARHEQFHMGSVPTQTMRENIDYAQVPSLGKRGYVGVKVWIYRGKEN</sequence>
<evidence type="ECO:0000256" key="4">
    <source>
        <dbReference type="ARBA" id="ARBA00022980"/>
    </source>
</evidence>
<keyword evidence="3" id="KW-0694">RNA-binding</keyword>
<dbReference type="InterPro" id="IPR015946">
    <property type="entry name" value="KH_dom-like_a/b"/>
</dbReference>
<dbReference type="InterPro" id="IPR009019">
    <property type="entry name" value="KH_sf_prok-type"/>
</dbReference>
<dbReference type="GO" id="GO:1990904">
    <property type="term" value="C:ribonucleoprotein complex"/>
    <property type="evidence" value="ECO:0007669"/>
    <property type="project" value="UniProtKB-KW"/>
</dbReference>
<name>U3GQC5_9ZZZZ</name>
<dbReference type="InterPro" id="IPR001351">
    <property type="entry name" value="Ribosomal_uS3_C"/>
</dbReference>
<dbReference type="CDD" id="cd02412">
    <property type="entry name" value="KH-II_30S_S3"/>
    <property type="match status" value="1"/>
</dbReference>
<dbReference type="HAMAP" id="MF_01309_B">
    <property type="entry name" value="Ribosomal_uS3_B"/>
    <property type="match status" value="1"/>
</dbReference>
<dbReference type="GO" id="GO:0019843">
    <property type="term" value="F:rRNA binding"/>
    <property type="evidence" value="ECO:0007669"/>
    <property type="project" value="UniProtKB-KW"/>
</dbReference>
<dbReference type="PANTHER" id="PTHR11760:SF19">
    <property type="entry name" value="SMALL RIBOSOMAL SUBUNIT PROTEIN US3C"/>
    <property type="match status" value="1"/>
</dbReference>
<dbReference type="InterPro" id="IPR057258">
    <property type="entry name" value="Ribosomal_uS3"/>
</dbReference>
<keyword evidence="5" id="KW-0687">Ribonucleoprotein</keyword>
<protein>
    <submittedName>
        <fullName evidence="7">30S ribosomal protein S3</fullName>
    </submittedName>
</protein>
<dbReference type="PROSITE" id="PS50823">
    <property type="entry name" value="KH_TYPE_2"/>
    <property type="match status" value="1"/>
</dbReference>
<dbReference type="NCBIfam" id="TIGR01009">
    <property type="entry name" value="rpsC_bact"/>
    <property type="match status" value="1"/>
</dbReference>
<dbReference type="SUPFAM" id="SSF54814">
    <property type="entry name" value="Prokaryotic type KH domain (KH-domain type II)"/>
    <property type="match status" value="1"/>
</dbReference>
<dbReference type="Pfam" id="PF07650">
    <property type="entry name" value="KH_2"/>
    <property type="match status" value="1"/>
</dbReference>
<evidence type="ECO:0000256" key="2">
    <source>
        <dbReference type="ARBA" id="ARBA00022730"/>
    </source>
</evidence>
<evidence type="ECO:0000256" key="1">
    <source>
        <dbReference type="ARBA" id="ARBA00010761"/>
    </source>
</evidence>
<proteinExistence type="inferred from homology"/>
<keyword evidence="2" id="KW-0699">rRNA-binding</keyword>
<dbReference type="GO" id="GO:0003735">
    <property type="term" value="F:structural constituent of ribosome"/>
    <property type="evidence" value="ECO:0007669"/>
    <property type="project" value="InterPro"/>
</dbReference>
<dbReference type="Gene3D" id="3.30.1140.32">
    <property type="entry name" value="Ribosomal protein S3, C-terminal domain"/>
    <property type="match status" value="1"/>
</dbReference>
<dbReference type="Gene3D" id="3.30.300.20">
    <property type="match status" value="1"/>
</dbReference>
<dbReference type="FunFam" id="3.30.300.20:FF:000001">
    <property type="entry name" value="30S ribosomal protein S3"/>
    <property type="match status" value="1"/>
</dbReference>
<evidence type="ECO:0000256" key="3">
    <source>
        <dbReference type="ARBA" id="ARBA00022884"/>
    </source>
</evidence>
<dbReference type="AlphaFoldDB" id="U3GQC5"/>
<dbReference type="Pfam" id="PF00189">
    <property type="entry name" value="Ribosomal_S3_C"/>
    <property type="match status" value="1"/>
</dbReference>
<keyword evidence="4 7" id="KW-0689">Ribosomal protein</keyword>
<organism evidence="7">
    <name type="scientific">uncultured organism</name>
    <dbReference type="NCBI Taxonomy" id="155900"/>
    <lineage>
        <taxon>unclassified sequences</taxon>
        <taxon>environmental samples</taxon>
    </lineage>
</organism>
<feature type="domain" description="KH type-2" evidence="6">
    <location>
        <begin position="48"/>
        <end position="125"/>
    </location>
</feature>
<evidence type="ECO:0000259" key="6">
    <source>
        <dbReference type="PROSITE" id="PS50823"/>
    </source>
</evidence>
<dbReference type="InterPro" id="IPR036419">
    <property type="entry name" value="Ribosomal_S3_C_sf"/>
</dbReference>
<reference evidence="7" key="1">
    <citation type="journal article" date="2015" name="Nat. Commun.">
        <title>Diverse, uncultivated ultra-small bacterial cells in groundwater.</title>
        <authorList>
            <person name="Luef B."/>
            <person name="Frischkorn K.R."/>
            <person name="Wrighton K.C."/>
            <person name="Holman H.-Y.N."/>
            <person name="Birarda G."/>
            <person name="Thomas B.C."/>
            <person name="Singh A."/>
            <person name="Williams K.H."/>
            <person name="Siegerist C.E."/>
            <person name="Tringe S.G."/>
            <person name="Downing K.H."/>
            <person name="Comolli L.R."/>
            <person name="Banfield J.F."/>
        </authorList>
    </citation>
    <scope>NUCLEOTIDE SEQUENCE</scope>
</reference>
<dbReference type="EMBL" id="KC999286">
    <property type="protein sequence ID" value="AGT99783.1"/>
    <property type="molecule type" value="Genomic_DNA"/>
</dbReference>
<evidence type="ECO:0000313" key="7">
    <source>
        <dbReference type="EMBL" id="AGT99783.1"/>
    </source>
</evidence>
<comment type="similarity">
    <text evidence="1">Belongs to the universal ribosomal protein uS3 family.</text>
</comment>
<dbReference type="SUPFAM" id="SSF54821">
    <property type="entry name" value="Ribosomal protein S3 C-terminal domain"/>
    <property type="match status" value="1"/>
</dbReference>